<organism evidence="2">
    <name type="scientific">uncultured Paludibacter sp</name>
    <dbReference type="NCBI Taxonomy" id="497635"/>
    <lineage>
        <taxon>Bacteria</taxon>
        <taxon>Pseudomonadati</taxon>
        <taxon>Bacteroidota</taxon>
        <taxon>Bacteroidia</taxon>
        <taxon>Bacteroidales</taxon>
        <taxon>Paludibacteraceae</taxon>
        <taxon>Paludibacter</taxon>
        <taxon>environmental samples</taxon>
    </lineage>
</organism>
<feature type="signal peptide" evidence="1">
    <location>
        <begin position="1"/>
        <end position="19"/>
    </location>
</feature>
<proteinExistence type="predicted"/>
<gene>
    <name evidence="2" type="ORF">TRIP_D410177</name>
</gene>
<dbReference type="Pfam" id="PF12099">
    <property type="entry name" value="DUF3575"/>
    <property type="match status" value="1"/>
</dbReference>
<reference evidence="2" key="1">
    <citation type="submission" date="2018-07" db="EMBL/GenBank/DDBJ databases">
        <authorList>
            <consortium name="Genoscope - CEA"/>
            <person name="William W."/>
        </authorList>
    </citation>
    <scope>NUCLEOTIDE SEQUENCE</scope>
    <source>
        <strain evidence="2">IK1</strain>
    </source>
</reference>
<evidence type="ECO:0000313" key="2">
    <source>
        <dbReference type="EMBL" id="VBB46914.1"/>
    </source>
</evidence>
<dbReference type="EMBL" id="UPXZ01000036">
    <property type="protein sequence ID" value="VBB46914.1"/>
    <property type="molecule type" value="Genomic_DNA"/>
</dbReference>
<sequence>MKKLFTLVLLLMVSVSALFSQKDWSVSDGALLDGKNIIKVNLTGLPIRNFGFYGERIINNRFSAVLGVNVMPKGGIPFINSFTSSNNNNDETIQNMKVNTFALTPELRIYTGSGYGKGFYFAPYFKYEQFGLSDLSVTFTDNDVDHEVIMDGKLKTYSGGLMIGYQWLLGKHKNIVLDWSILGLHGGKSSGNVHGYYATGTMTEEQQQEVKNNIDDALSDIPVIKYTTTVDEKNVSVDLTGPWAFFRMGLSIGYRF</sequence>
<dbReference type="InterPro" id="IPR021958">
    <property type="entry name" value="DUF3575"/>
</dbReference>
<keyword evidence="1" id="KW-0732">Signal</keyword>
<evidence type="ECO:0008006" key="3">
    <source>
        <dbReference type="Google" id="ProtNLM"/>
    </source>
</evidence>
<dbReference type="AlphaFoldDB" id="A0A653AGV3"/>
<feature type="chain" id="PRO_5024881431" description="DUF3575 domain-containing protein" evidence="1">
    <location>
        <begin position="20"/>
        <end position="256"/>
    </location>
</feature>
<name>A0A653AGV3_9BACT</name>
<evidence type="ECO:0000256" key="1">
    <source>
        <dbReference type="SAM" id="SignalP"/>
    </source>
</evidence>
<protein>
    <recommendedName>
        <fullName evidence="3">DUF3575 domain-containing protein</fullName>
    </recommendedName>
</protein>
<accession>A0A653AGV3</accession>